<evidence type="ECO:0000313" key="1">
    <source>
        <dbReference type="EMBL" id="CDR94152.1"/>
    </source>
</evidence>
<reference evidence="2" key="1">
    <citation type="journal article" date="2014" name="Nucleic Acids Res.">
        <title>The evolutionary dynamics of variant antigen genes in Babesia reveal a history of genomic innovation underlying host-parasite interaction.</title>
        <authorList>
            <person name="Jackson A.P."/>
            <person name="Otto T.D."/>
            <person name="Darby A."/>
            <person name="Ramaprasad A."/>
            <person name="Xia D."/>
            <person name="Echaide I.E."/>
            <person name="Farber M."/>
            <person name="Gahlot S."/>
            <person name="Gamble J."/>
            <person name="Gupta D."/>
            <person name="Gupta Y."/>
            <person name="Jackson L."/>
            <person name="Malandrin L."/>
            <person name="Malas T.B."/>
            <person name="Moussa E."/>
            <person name="Nair M."/>
            <person name="Reid A.J."/>
            <person name="Sanders M."/>
            <person name="Sharma J."/>
            <person name="Tracey A."/>
            <person name="Quail M.A."/>
            <person name="Weir W."/>
            <person name="Wastling J.M."/>
            <person name="Hall N."/>
            <person name="Willadsen P."/>
            <person name="Lingelbach K."/>
            <person name="Shiels B."/>
            <person name="Tait A."/>
            <person name="Berriman M."/>
            <person name="Allred D.R."/>
            <person name="Pain A."/>
        </authorList>
    </citation>
    <scope>NUCLEOTIDE SEQUENCE [LARGE SCALE GENOMIC DNA]</scope>
    <source>
        <strain evidence="2">Bond</strain>
    </source>
</reference>
<organism evidence="1 2">
    <name type="scientific">Babesia bigemina</name>
    <dbReference type="NCBI Taxonomy" id="5866"/>
    <lineage>
        <taxon>Eukaryota</taxon>
        <taxon>Sar</taxon>
        <taxon>Alveolata</taxon>
        <taxon>Apicomplexa</taxon>
        <taxon>Aconoidasida</taxon>
        <taxon>Piroplasmida</taxon>
        <taxon>Babesiidae</taxon>
        <taxon>Babesia</taxon>
    </lineage>
</organism>
<dbReference type="GeneID" id="24562693"/>
<dbReference type="OrthoDB" id="360385at2759"/>
<dbReference type="VEuPathDB" id="PiroplasmaDB:BBBOND_0104610"/>
<proteinExistence type="predicted"/>
<accession>A0A061D204</accession>
<sequence length="1136" mass="128171">MDMLDQDSEACLEWFRPWLESIAASESPRSSTWDENIPHYTKLQNAASLNEIAIELYHEIHKGDLSLQELTQHIGQIGDVLNQVDLRQLATQPKSRSNKMLTAFLDSSDISDALQECHQQDSYAYVYLLVRLLYEVLLYTKSTSVRLFCFYQIVRNTKVMRILFGLFTREVCIRGAEGYVEGKTPAVVDALDTIGQLPRQFSVNVMDTILMQMLEAHDINLKVCGFELLKLCPRIVACNPQLLGELRDALVGPVDDFATKSAVALIGVLEYVPKEVAQIFLRCSHEHTLAVECSPQRVQSFCCVALGCRLQPLYKTAFRMCWNIWIHIESCREQRQTSETLIVRESQFYLMLTSTILCLDRPDLEMRQRRRLESLFYDQRERESGMEVALCLNLLYKHYADVKELTKLCKMEVKGTNVYKDMNCILFKMIIRQFKESKSSKTFVNAVALFESLVFTDAANIKLLRDIKDAFKHLKANYSEYMLRILRVAATQYPALTGELSYLQTIVLRMMANIIKMCYVVEPQKLARMMPEIKEVVELTDLRFLFKPLLSTEDFGTLDDGLTATQVNLWVGTLYDLTHIKPPKIHNFVTVPVTIDLLTGKLRNVGETGPVRVTVITKKDGFNSSVLHGHVRSLFVDGFERIGSGGVMGLAINLALRLGLYDEAANYLRQLELWTSETLLWFHALHLYAKAEIESDEIKAVQLRVQCLDALETYSHQCTSWAVGDSKNDVMAPELNYNVPGLVTHVWCVLRLVFQVAVGHLQQALNESPYGPTALAPVFVGLFGHFKTLRWAFRDLCCETTHILQVYEGLCILLHAICSVEPAPEVKKEEAGSQNPEDSQHNTDPDEALRNYITNLFSEDDVHMPETFAIVELIDPAIRAQLYAAPAIMAAHKTLIGAVTKPCSDVAAAKVEPAVPQVMPTHVSQLSLESVLKEFVLFSRVRTNKEKNSTRKSTVSDDSNAVAATQCDAFVSYLSRDMDPLAPLLLLAKTCDTHNKNAKAVEELLKAIRALQLPMPVGVIKTFPLPFAALTALVVYEQRSGDGPAAVHIQGSMRNCACRVAWIKIKLEVLDDGASSPVIFRKRFKMHRNVIDKYVHLYLDLQYVEALSFSCLPLNSGGYPCGVPTHFRPTLREIPT</sequence>
<protein>
    <submittedName>
        <fullName evidence="1">Uncharacterized protein</fullName>
    </submittedName>
</protein>
<evidence type="ECO:0000313" key="2">
    <source>
        <dbReference type="Proteomes" id="UP000033188"/>
    </source>
</evidence>
<name>A0A061D204_BABBI</name>
<dbReference type="KEGG" id="bbig:BBBOND_0104610"/>
<dbReference type="Proteomes" id="UP000033188">
    <property type="component" value="Chromosome 1"/>
</dbReference>
<dbReference type="AlphaFoldDB" id="A0A061D204"/>
<dbReference type="EMBL" id="LK391707">
    <property type="protein sequence ID" value="CDR94152.1"/>
    <property type="molecule type" value="Genomic_DNA"/>
</dbReference>
<keyword evidence="2" id="KW-1185">Reference proteome</keyword>
<dbReference type="OMA" id="AHAQIMK"/>
<dbReference type="RefSeq" id="XP_012766338.1">
    <property type="nucleotide sequence ID" value="XM_012910884.1"/>
</dbReference>
<gene>
    <name evidence="1" type="ORF">BBBOND_0104610</name>
</gene>